<dbReference type="RefSeq" id="WP_021235825.1">
    <property type="nucleotide sequence ID" value="NZ_ATHL01000139.1"/>
</dbReference>
<dbReference type="AlphaFoldDB" id="T0IB84"/>
<gene>
    <name evidence="1" type="ORF">L284_20695</name>
</gene>
<dbReference type="EMBL" id="ATHL01000139">
    <property type="protein sequence ID" value="EQB08970.1"/>
    <property type="molecule type" value="Genomic_DNA"/>
</dbReference>
<evidence type="ECO:0000313" key="1">
    <source>
        <dbReference type="EMBL" id="EQB08970.1"/>
    </source>
</evidence>
<organism evidence="1 2">
    <name type="scientific">Novosphingobium lindaniclasticum LE124</name>
    <dbReference type="NCBI Taxonomy" id="1096930"/>
    <lineage>
        <taxon>Bacteria</taxon>
        <taxon>Pseudomonadati</taxon>
        <taxon>Pseudomonadota</taxon>
        <taxon>Alphaproteobacteria</taxon>
        <taxon>Sphingomonadales</taxon>
        <taxon>Sphingomonadaceae</taxon>
        <taxon>Novosphingobium</taxon>
    </lineage>
</organism>
<accession>T0IB84</accession>
<name>T0IB84_9SPHN</name>
<proteinExistence type="predicted"/>
<comment type="caution">
    <text evidence="1">The sequence shown here is derived from an EMBL/GenBank/DDBJ whole genome shotgun (WGS) entry which is preliminary data.</text>
</comment>
<dbReference type="PATRIC" id="fig|1096930.3.peg.4070"/>
<protein>
    <submittedName>
        <fullName evidence="1">Uncharacterized protein</fullName>
    </submittedName>
</protein>
<keyword evidence="2" id="KW-1185">Reference proteome</keyword>
<evidence type="ECO:0000313" key="2">
    <source>
        <dbReference type="Proteomes" id="UP000015527"/>
    </source>
</evidence>
<sequence length="49" mass="5850">MALTQDSTYRSERIWTPRAPLDPGLRRRFHGPIQPMDQPTFLERLFGHR</sequence>
<reference evidence="1 2" key="1">
    <citation type="journal article" date="2013" name="Genome Announc.">
        <title>Genome Sequence of Novosphingobium lindaniclasticum LE124T, Isolated from a Hexachlorocyclohexane Dumpsite.</title>
        <authorList>
            <person name="Saxena A."/>
            <person name="Nayyar N."/>
            <person name="Sangwan N."/>
            <person name="Kumari R."/>
            <person name="Khurana J.P."/>
            <person name="Lal R."/>
        </authorList>
    </citation>
    <scope>NUCLEOTIDE SEQUENCE [LARGE SCALE GENOMIC DNA]</scope>
    <source>
        <strain evidence="1 2">LE124</strain>
    </source>
</reference>
<dbReference type="Proteomes" id="UP000015527">
    <property type="component" value="Unassembled WGS sequence"/>
</dbReference>